<keyword evidence="2" id="KW-1185">Reference proteome</keyword>
<dbReference type="RefSeq" id="WP_072774888.1">
    <property type="nucleotide sequence ID" value="NZ_FRDN01000018.1"/>
</dbReference>
<organism evidence="1 2">
    <name type="scientific">Desulfitobacterium chlororespirans DSM 11544</name>
    <dbReference type="NCBI Taxonomy" id="1121395"/>
    <lineage>
        <taxon>Bacteria</taxon>
        <taxon>Bacillati</taxon>
        <taxon>Bacillota</taxon>
        <taxon>Clostridia</taxon>
        <taxon>Eubacteriales</taxon>
        <taxon>Desulfitobacteriaceae</taxon>
        <taxon>Desulfitobacterium</taxon>
    </lineage>
</organism>
<dbReference type="AlphaFoldDB" id="A0A1M7UW00"/>
<dbReference type="EMBL" id="FRDN01000018">
    <property type="protein sequence ID" value="SHN87097.1"/>
    <property type="molecule type" value="Genomic_DNA"/>
</dbReference>
<proteinExistence type="predicted"/>
<evidence type="ECO:0000313" key="2">
    <source>
        <dbReference type="Proteomes" id="UP000184010"/>
    </source>
</evidence>
<accession>A0A1M7UW00</accession>
<reference evidence="2" key="1">
    <citation type="submission" date="2016-12" db="EMBL/GenBank/DDBJ databases">
        <authorList>
            <person name="Varghese N."/>
            <person name="Submissions S."/>
        </authorList>
    </citation>
    <scope>NUCLEOTIDE SEQUENCE [LARGE SCALE GENOMIC DNA]</scope>
    <source>
        <strain evidence="2">DSM 11544</strain>
    </source>
</reference>
<evidence type="ECO:0008006" key="3">
    <source>
        <dbReference type="Google" id="ProtNLM"/>
    </source>
</evidence>
<dbReference type="STRING" id="1121395.SAMN02745215_04797"/>
<dbReference type="Proteomes" id="UP000184010">
    <property type="component" value="Unassembled WGS sequence"/>
</dbReference>
<name>A0A1M7UW00_9FIRM</name>
<sequence length="123" mass="13998">MKKTILIVGYLILLVAVASGGFWIGRNTAEPIAGATFYATIEDINQNNFLVNGLDVNDINNRGEVYFRVDNKTKLEWRHTQITREDLQIGDTISVTYIGEVQESYPRRIVNPVIRITLLEDEK</sequence>
<evidence type="ECO:0000313" key="1">
    <source>
        <dbReference type="EMBL" id="SHN87097.1"/>
    </source>
</evidence>
<gene>
    <name evidence="1" type="ORF">SAMN02745215_04797</name>
</gene>
<protein>
    <recommendedName>
        <fullName evidence="3">DUF3221 domain-containing protein</fullName>
    </recommendedName>
</protein>